<feature type="transmembrane region" description="Helical" evidence="13">
    <location>
        <begin position="286"/>
        <end position="305"/>
    </location>
</feature>
<dbReference type="GO" id="GO:0006874">
    <property type="term" value="P:intracellular calcium ion homeostasis"/>
    <property type="evidence" value="ECO:0007669"/>
    <property type="project" value="TreeGrafter"/>
</dbReference>
<sequence length="1432" mass="162877">MSPGPYQDNSQPASRRQSFVEEDEEYYLAEPASEEIYSGPAPESVPSSYAIFHHRRRYSSRSRREESTDRRGSSVSRSPSRSMRRRRESSARRSHTRERSESRASFESDVSDREPGYFSRQRSDSLSSFKFFSQNEVEQAEGASTAPHEIDPVEYEVNRRENEEYAEDEEYLPPTPHQHPYRYSYEQSFQPSGEVFDENDDISIRETTSIATRKRHKSFDQQLQRWNTAESDEPLLSRINSRTSQEFYHHHQEYASERLQQRFYISEEDLVIFIAGYKTHKYRKQLYYLLCFLTFGLGYLVLRWFPRWRISFVGKPAPLGQCDWVVVENQWGELSIIDVNASKYNRVLSTVFRLEEKEKVSQDDNIGSTETSVIDSDNVDEEPEYVNPDPVLHTLRTINYRYITFFYHPLEDIFLTNFDWVDTAWVDVQEAREGIDNDMQIDRETVFGPNIIDINEKTTVQLLVDEVLHPFYIFQVFSIILWAFDEYYYYATCIFIISVISVGNTLVETKQTLKRMRDLARFECDIRVLRSGYWTTVKSSELVPGDIYEVSDPSITLIPCDSILLSGDCILNESMLTGESVPVSKSPATNEALQNFVSMPSQGSNVSPELSRHFLFCGTKIVQVRRPQDNSGSNLDVAVAMVARTGFTTTKGALVRSMLFPKPSGFKFYQDSFKYIGVMAGIAALGFSFSTVEFIKMNMDTKLIILRALDIITIVVPPALPATLTIGTNISLARLRKNLIFCISPNRVNVGGKLDIICFDKTGTLTEDGLDVLGVHVNENGRFSELLHTVEDVLSIEHVATPTDSPVDQQRSLLIKMLTTCHSLRVVDGELVGDPLDLKMFEYTGWKFDEDQGALLFAEDHTASNPVSVAYPSNKFMGTKSLGIIQSFDFVSKLRRMSVLVKSQTDKSKVRVFVKGAPEVMPEVCDVSTFPSDYEEQLHYYTHRGYRVIACATKTYKDISSDNLRQHYSRSEVESGLTFLGFIVFENKLKPTTTAAIEQLNEAEIRTVMCTGDNVLTAISVAKECQIVQKDTPIFVPHFRGTEDAPYIQWECIDDRDLILDSVTFKPILDNNYTLAVPGDAFRFIIQYGETHQIEQMLLKGSIFARMSPDEKHELVEKLQSLDYTTGFCGDGANDCGALKAADVGISLSEAEASVAAPFTSQVFDISCVLDVIKEGRSALVTSFSCFKYMSLYSAIQFVTVSIMYSLGSNLGDFQFLWIDLFLIIPIAVFMGWAEPYPRLCVKRPTANLVSRKVLVPLMGEIVILAFFQFLTWRLVQQADWYHPPLRGGDDSQVQSSDNTVLFIISCFQYIFIAVILSVGPPYRKPMVENRPFLLTLLVTVLFTIAIMFMPVDSWFGQLMDLDYVSLQFKGLIVALAVANIIVSYLAEHWVFQGLATVLQKVARLVGLPTKNASNKRYKRILREEAELPKTV</sequence>
<evidence type="ECO:0000256" key="5">
    <source>
        <dbReference type="ARBA" id="ARBA00022723"/>
    </source>
</evidence>
<dbReference type="NCBIfam" id="TIGR01657">
    <property type="entry name" value="P-ATPase-V"/>
    <property type="match status" value="1"/>
</dbReference>
<dbReference type="FunFam" id="2.70.150.10:FF:000119">
    <property type="entry name" value="Cation-transporting ATPase"/>
    <property type="match status" value="1"/>
</dbReference>
<evidence type="ECO:0000256" key="2">
    <source>
        <dbReference type="ARBA" id="ARBA00006000"/>
    </source>
</evidence>
<organism evidence="18 19">
    <name type="scientific">Geotrichum candidum</name>
    <name type="common">Oospora lactis</name>
    <name type="synonym">Dipodascus geotrichum</name>
    <dbReference type="NCBI Taxonomy" id="1173061"/>
    <lineage>
        <taxon>Eukaryota</taxon>
        <taxon>Fungi</taxon>
        <taxon>Dikarya</taxon>
        <taxon>Ascomycota</taxon>
        <taxon>Saccharomycotina</taxon>
        <taxon>Dipodascomycetes</taxon>
        <taxon>Dipodascales</taxon>
        <taxon>Dipodascaceae</taxon>
        <taxon>Geotrichum</taxon>
    </lineage>
</organism>
<feature type="compositionally biased region" description="Basic residues" evidence="14">
    <location>
        <begin position="52"/>
        <end position="61"/>
    </location>
</feature>
<name>A0A0J9XDC9_GEOCN</name>
<feature type="transmembrane region" description="Helical" evidence="13">
    <location>
        <begin position="1254"/>
        <end position="1276"/>
    </location>
</feature>
<comment type="similarity">
    <text evidence="2 13">Belongs to the cation transport ATPase (P-type) (TC 3.A.3) family. Type V subfamily.</text>
</comment>
<dbReference type="Pfam" id="PF13246">
    <property type="entry name" value="Cation_ATPase"/>
    <property type="match status" value="1"/>
</dbReference>
<gene>
    <name evidence="18" type="ORF">BN980_GECA11s02639g</name>
</gene>
<dbReference type="Pfam" id="PF00689">
    <property type="entry name" value="Cation_ATPase_C"/>
    <property type="match status" value="1"/>
</dbReference>
<evidence type="ECO:0000259" key="15">
    <source>
        <dbReference type="Pfam" id="PF00122"/>
    </source>
</evidence>
<evidence type="ECO:0000256" key="14">
    <source>
        <dbReference type="SAM" id="MobiDB-lite"/>
    </source>
</evidence>
<keyword evidence="4 13" id="KW-0812">Transmembrane</keyword>
<dbReference type="SFLD" id="SFLDF00027">
    <property type="entry name" value="p-type_atpase"/>
    <property type="match status" value="1"/>
</dbReference>
<dbReference type="InterPro" id="IPR006068">
    <property type="entry name" value="ATPase_P-typ_cation-transptr_C"/>
</dbReference>
<evidence type="ECO:0000256" key="10">
    <source>
        <dbReference type="ARBA" id="ARBA00022989"/>
    </source>
</evidence>
<feature type="transmembrane region" description="Helical" evidence="13">
    <location>
        <begin position="487"/>
        <end position="507"/>
    </location>
</feature>
<keyword evidence="3" id="KW-0597">Phosphoprotein</keyword>
<evidence type="ECO:0000256" key="13">
    <source>
        <dbReference type="RuleBase" id="RU362082"/>
    </source>
</evidence>
<dbReference type="SFLD" id="SFLDS00003">
    <property type="entry name" value="Haloacid_Dehalogenase"/>
    <property type="match status" value="1"/>
</dbReference>
<dbReference type="EC" id="7.2.2.-" evidence="13"/>
<feature type="compositionally biased region" description="Basic and acidic residues" evidence="14">
    <location>
        <begin position="97"/>
        <end position="115"/>
    </location>
</feature>
<dbReference type="EMBL" id="CCBN010000011">
    <property type="protein sequence ID" value="CDO55531.1"/>
    <property type="molecule type" value="Genomic_DNA"/>
</dbReference>
<feature type="transmembrane region" description="Helical" evidence="13">
    <location>
        <begin position="1190"/>
        <end position="1208"/>
    </location>
</feature>
<dbReference type="GO" id="GO:0016020">
    <property type="term" value="C:membrane"/>
    <property type="evidence" value="ECO:0007669"/>
    <property type="project" value="UniProtKB-SubCell"/>
</dbReference>
<dbReference type="GO" id="GO:0016887">
    <property type="term" value="F:ATP hydrolysis activity"/>
    <property type="evidence" value="ECO:0007669"/>
    <property type="project" value="InterPro"/>
</dbReference>
<dbReference type="GO" id="GO:0046873">
    <property type="term" value="F:metal ion transmembrane transporter activity"/>
    <property type="evidence" value="ECO:0007669"/>
    <property type="project" value="UniProtKB-ARBA"/>
</dbReference>
<dbReference type="STRING" id="1173061.A0A0J9XDC9"/>
<keyword evidence="10 13" id="KW-1133">Transmembrane helix</keyword>
<dbReference type="InterPro" id="IPR023298">
    <property type="entry name" value="ATPase_P-typ_TM_dom_sf"/>
</dbReference>
<dbReference type="PROSITE" id="PS00154">
    <property type="entry name" value="ATPASE_E1_E2"/>
    <property type="match status" value="1"/>
</dbReference>
<dbReference type="InterPro" id="IPR001757">
    <property type="entry name" value="P_typ_ATPase"/>
</dbReference>
<dbReference type="InterPro" id="IPR023299">
    <property type="entry name" value="ATPase_P-typ_cyto_dom_N"/>
</dbReference>
<dbReference type="InterPro" id="IPR059000">
    <property type="entry name" value="ATPase_P-type_domA"/>
</dbReference>
<evidence type="ECO:0000256" key="9">
    <source>
        <dbReference type="ARBA" id="ARBA00022967"/>
    </source>
</evidence>
<keyword evidence="7 13" id="KW-0067">ATP-binding</keyword>
<comment type="catalytic activity">
    <reaction evidence="12 13">
        <text>ATP + H2O = ADP + phosphate + H(+)</text>
        <dbReference type="Rhea" id="RHEA:13065"/>
        <dbReference type="ChEBI" id="CHEBI:15377"/>
        <dbReference type="ChEBI" id="CHEBI:15378"/>
        <dbReference type="ChEBI" id="CHEBI:30616"/>
        <dbReference type="ChEBI" id="CHEBI:43474"/>
        <dbReference type="ChEBI" id="CHEBI:456216"/>
    </reaction>
</comment>
<dbReference type="Proteomes" id="UP000242525">
    <property type="component" value="Unassembled WGS sequence"/>
</dbReference>
<dbReference type="FunFam" id="1.20.1110.10:FF:000032">
    <property type="entry name" value="Cation-transporting ATPase"/>
    <property type="match status" value="1"/>
</dbReference>
<feature type="compositionally biased region" description="Polar residues" evidence="14">
    <location>
        <begin position="7"/>
        <end position="17"/>
    </location>
</feature>
<evidence type="ECO:0000259" key="16">
    <source>
        <dbReference type="Pfam" id="PF00689"/>
    </source>
</evidence>
<dbReference type="InterPro" id="IPR018303">
    <property type="entry name" value="ATPase_P-typ_P_site"/>
</dbReference>
<feature type="transmembrane region" description="Helical" evidence="13">
    <location>
        <begin position="462"/>
        <end position="481"/>
    </location>
</feature>
<dbReference type="SUPFAM" id="SSF81653">
    <property type="entry name" value="Calcium ATPase, transduction domain A"/>
    <property type="match status" value="1"/>
</dbReference>
<evidence type="ECO:0000256" key="7">
    <source>
        <dbReference type="ARBA" id="ARBA00022840"/>
    </source>
</evidence>
<keyword evidence="19" id="KW-1185">Reference proteome</keyword>
<evidence type="ECO:0000256" key="3">
    <source>
        <dbReference type="ARBA" id="ARBA00022553"/>
    </source>
</evidence>
<comment type="subcellular location">
    <subcellularLocation>
        <location evidence="1 13">Membrane</location>
        <topology evidence="1 13">Multi-pass membrane protein</topology>
    </subcellularLocation>
</comment>
<dbReference type="InterPro" id="IPR023214">
    <property type="entry name" value="HAD_sf"/>
</dbReference>
<dbReference type="SUPFAM" id="SSF81660">
    <property type="entry name" value="Metal cation-transporting ATPase, ATP-binding domain N"/>
    <property type="match status" value="1"/>
</dbReference>
<evidence type="ECO:0000313" key="18">
    <source>
        <dbReference type="EMBL" id="CDO55531.1"/>
    </source>
</evidence>
<keyword evidence="8 13" id="KW-0460">Magnesium</keyword>
<evidence type="ECO:0000256" key="4">
    <source>
        <dbReference type="ARBA" id="ARBA00022692"/>
    </source>
</evidence>
<dbReference type="Gene3D" id="3.40.1110.10">
    <property type="entry name" value="Calcium-transporting ATPase, cytoplasmic domain N"/>
    <property type="match status" value="1"/>
</dbReference>
<feature type="compositionally biased region" description="Basic residues" evidence="14">
    <location>
        <begin position="82"/>
        <end position="96"/>
    </location>
</feature>
<feature type="region of interest" description="Disordered" evidence="14">
    <location>
        <begin position="1"/>
        <end position="123"/>
    </location>
</feature>
<dbReference type="NCBIfam" id="TIGR01494">
    <property type="entry name" value="ATPase_P-type"/>
    <property type="match status" value="3"/>
</dbReference>
<dbReference type="InterPro" id="IPR047819">
    <property type="entry name" value="P5A-ATPase_N"/>
</dbReference>
<dbReference type="GO" id="GO:0015662">
    <property type="term" value="F:P-type ion transporter activity"/>
    <property type="evidence" value="ECO:0007669"/>
    <property type="project" value="InterPro"/>
</dbReference>
<dbReference type="Gene3D" id="2.70.150.10">
    <property type="entry name" value="Calcium-transporting ATPase, cytoplasmic transduction domain A"/>
    <property type="match status" value="1"/>
</dbReference>
<feature type="transmembrane region" description="Helical" evidence="13">
    <location>
        <begin position="672"/>
        <end position="692"/>
    </location>
</feature>
<feature type="domain" description="P-type ATPase A" evidence="15">
    <location>
        <begin position="527"/>
        <end position="658"/>
    </location>
</feature>
<dbReference type="SUPFAM" id="SSF56784">
    <property type="entry name" value="HAD-like"/>
    <property type="match status" value="1"/>
</dbReference>
<keyword evidence="11 13" id="KW-0472">Membrane</keyword>
<evidence type="ECO:0000256" key="11">
    <source>
        <dbReference type="ARBA" id="ARBA00023136"/>
    </source>
</evidence>
<evidence type="ECO:0000256" key="1">
    <source>
        <dbReference type="ARBA" id="ARBA00004141"/>
    </source>
</evidence>
<dbReference type="CDD" id="cd07542">
    <property type="entry name" value="P-type_ATPase_cation"/>
    <property type="match status" value="1"/>
</dbReference>
<comment type="caution">
    <text evidence="18">The sequence shown here is derived from an EMBL/GenBank/DDBJ whole genome shotgun (WGS) entry which is preliminary data.</text>
</comment>
<feature type="transmembrane region" description="Helical" evidence="13">
    <location>
        <begin position="1372"/>
        <end position="1392"/>
    </location>
</feature>
<dbReference type="OrthoDB" id="48943at2759"/>
<evidence type="ECO:0000256" key="12">
    <source>
        <dbReference type="ARBA" id="ARBA00049360"/>
    </source>
</evidence>
<keyword evidence="6 13" id="KW-0547">Nucleotide-binding</keyword>
<evidence type="ECO:0000259" key="17">
    <source>
        <dbReference type="Pfam" id="PF12409"/>
    </source>
</evidence>
<feature type="transmembrane region" description="Helical" evidence="13">
    <location>
        <begin position="1332"/>
        <end position="1352"/>
    </location>
</feature>
<evidence type="ECO:0000256" key="8">
    <source>
        <dbReference type="ARBA" id="ARBA00022842"/>
    </source>
</evidence>
<feature type="domain" description="Cation-transporting P-type ATPase C-terminal" evidence="16">
    <location>
        <begin position="1214"/>
        <end position="1384"/>
    </location>
</feature>
<dbReference type="SUPFAM" id="SSF81665">
    <property type="entry name" value="Calcium ATPase, transmembrane domain M"/>
    <property type="match status" value="1"/>
</dbReference>
<keyword evidence="9 13" id="KW-1278">Translocase</keyword>
<dbReference type="GO" id="GO:0019829">
    <property type="term" value="F:ATPase-coupled monoatomic cation transmembrane transporter activity"/>
    <property type="evidence" value="ECO:0007669"/>
    <property type="project" value="UniProtKB-UniRule"/>
</dbReference>
<reference evidence="18" key="1">
    <citation type="submission" date="2014-03" db="EMBL/GenBank/DDBJ databases">
        <authorList>
            <person name="Casaregola S."/>
        </authorList>
    </citation>
    <scope>NUCLEOTIDE SEQUENCE [LARGE SCALE GENOMIC DNA]</scope>
    <source>
        <strain evidence="18">CLIB 918</strain>
    </source>
</reference>
<dbReference type="Pfam" id="PF00122">
    <property type="entry name" value="E1-E2_ATPase"/>
    <property type="match status" value="1"/>
</dbReference>
<accession>A0A0J9XDC9</accession>
<dbReference type="Gene3D" id="3.40.50.1000">
    <property type="entry name" value="HAD superfamily/HAD-like"/>
    <property type="match status" value="1"/>
</dbReference>
<evidence type="ECO:0000313" key="19">
    <source>
        <dbReference type="Proteomes" id="UP000242525"/>
    </source>
</evidence>
<feature type="transmembrane region" description="Helical" evidence="13">
    <location>
        <begin position="1301"/>
        <end position="1320"/>
    </location>
</feature>
<feature type="transmembrane region" description="Helical" evidence="13">
    <location>
        <begin position="704"/>
        <end position="727"/>
    </location>
</feature>
<dbReference type="InterPro" id="IPR006544">
    <property type="entry name" value="P-type_TPase_V"/>
</dbReference>
<dbReference type="PRINTS" id="PR00119">
    <property type="entry name" value="CATATPASE"/>
</dbReference>
<feature type="compositionally biased region" description="Basic and acidic residues" evidence="14">
    <location>
        <begin position="62"/>
        <end position="72"/>
    </location>
</feature>
<dbReference type="GO" id="GO:0005524">
    <property type="term" value="F:ATP binding"/>
    <property type="evidence" value="ECO:0007669"/>
    <property type="project" value="UniProtKB-UniRule"/>
</dbReference>
<dbReference type="PANTHER" id="PTHR45630">
    <property type="entry name" value="CATION-TRANSPORTING ATPASE-RELATED"/>
    <property type="match status" value="1"/>
</dbReference>
<evidence type="ECO:0000256" key="6">
    <source>
        <dbReference type="ARBA" id="ARBA00022741"/>
    </source>
</evidence>
<dbReference type="InterPro" id="IPR036412">
    <property type="entry name" value="HAD-like_sf"/>
</dbReference>
<proteinExistence type="inferred from homology"/>
<protein>
    <recommendedName>
        <fullName evidence="13">Cation-transporting ATPase</fullName>
        <ecNumber evidence="13">7.2.2.-</ecNumber>
    </recommendedName>
</protein>
<dbReference type="GO" id="GO:0046872">
    <property type="term" value="F:metal ion binding"/>
    <property type="evidence" value="ECO:0007669"/>
    <property type="project" value="UniProtKB-UniRule"/>
</dbReference>
<keyword evidence="5 13" id="KW-0479">Metal-binding</keyword>
<feature type="transmembrane region" description="Helical" evidence="13">
    <location>
        <begin position="1214"/>
        <end position="1233"/>
    </location>
</feature>
<dbReference type="InterPro" id="IPR008250">
    <property type="entry name" value="ATPase_P-typ_transduc_dom_A_sf"/>
</dbReference>
<dbReference type="InterPro" id="IPR047821">
    <property type="entry name" value="P5B-type_ATPase"/>
</dbReference>
<feature type="domain" description="P5B-type ATPase N-terminal" evidence="17">
    <location>
        <begin position="268"/>
        <end position="408"/>
    </location>
</feature>
<dbReference type="PANTHER" id="PTHR45630:SF8">
    <property type="entry name" value="CATION-TRANSPORTING ATPASE"/>
    <property type="match status" value="1"/>
</dbReference>
<dbReference type="InterPro" id="IPR044492">
    <property type="entry name" value="P_typ_ATPase_HD_dom"/>
</dbReference>
<dbReference type="SFLD" id="SFLDG00002">
    <property type="entry name" value="C1.7:_P-type_atpase_like"/>
    <property type="match status" value="1"/>
</dbReference>
<dbReference type="Pfam" id="PF12409">
    <property type="entry name" value="P5-ATPase"/>
    <property type="match status" value="1"/>
</dbReference>
<dbReference type="FunFam" id="3.40.50.1000:FF:000068">
    <property type="entry name" value="Cation-transporting ATPase"/>
    <property type="match status" value="1"/>
</dbReference>